<sequence length="106" mass="11973">MKYLALRDEPEYFQNAQINAFFTCIRTKLSHTGNTDTAIFSDYKGLSISNCRANFLDRHFLGFNIETQGLPPTVYKQDTKTISHQRGNLKDILQAILQCVSGLPSA</sequence>
<accession>A0A379B0L9</accession>
<dbReference type="AlphaFoldDB" id="A0A379B0L9"/>
<reference evidence="1" key="1">
    <citation type="submission" date="2018-06" db="EMBL/GenBank/DDBJ databases">
        <authorList>
            <consortium name="Pathogen Informatics"/>
            <person name="Doyle S."/>
        </authorList>
    </citation>
    <scope>NUCLEOTIDE SEQUENCE [LARGE SCALE GENOMIC DNA]</scope>
    <source>
        <strain evidence="1">NCTC11421</strain>
    </source>
</reference>
<dbReference type="EMBL" id="UGRI01000002">
    <property type="protein sequence ID" value="SUB32086.1"/>
    <property type="molecule type" value="Genomic_DNA"/>
</dbReference>
<organism evidence="1">
    <name type="scientific">Neisseria gonorrhoeae</name>
    <dbReference type="NCBI Taxonomy" id="485"/>
    <lineage>
        <taxon>Bacteria</taxon>
        <taxon>Pseudomonadati</taxon>
        <taxon>Pseudomonadota</taxon>
        <taxon>Betaproteobacteria</taxon>
        <taxon>Neisseriales</taxon>
        <taxon>Neisseriaceae</taxon>
        <taxon>Neisseria</taxon>
    </lineage>
</organism>
<protein>
    <submittedName>
        <fullName evidence="1">Uncharacterized protein</fullName>
    </submittedName>
</protein>
<name>A0A379B0L9_NEIGO</name>
<proteinExistence type="predicted"/>
<gene>
    <name evidence="1" type="ORF">NCTC11421_03516</name>
</gene>
<evidence type="ECO:0000313" key="1">
    <source>
        <dbReference type="EMBL" id="SUB32086.1"/>
    </source>
</evidence>